<sequence length="117" mass="13843">MHSCAACKHLRRRCDSSCELAPFFPLENPQRFKVVHEVFGRSNVSKMLREIDPSQRENTVDSLVYEVEAHLRDPFNGYLDYVHNLEHQLKELQKEMDNVKSELTKYPSREITQYVMN</sequence>
<dbReference type="EMBL" id="DF973228">
    <property type="protein sequence ID" value="GAU21343.1"/>
    <property type="molecule type" value="Genomic_DNA"/>
</dbReference>
<reference evidence="5" key="1">
    <citation type="journal article" date="2017" name="Front. Plant Sci.">
        <title>Climate Clever Clovers: New Paradigm to Reduce the Environmental Footprint of Ruminants by Breeding Low Methanogenic Forages Utilizing Haplotype Variation.</title>
        <authorList>
            <person name="Kaur P."/>
            <person name="Appels R."/>
            <person name="Bayer P.E."/>
            <person name="Keeble-Gagnere G."/>
            <person name="Wang J."/>
            <person name="Hirakawa H."/>
            <person name="Shirasawa K."/>
            <person name="Vercoe P."/>
            <person name="Stefanova K."/>
            <person name="Durmic Z."/>
            <person name="Nichols P."/>
            <person name="Revell C."/>
            <person name="Isobe S.N."/>
            <person name="Edwards D."/>
            <person name="Erskine W."/>
        </authorList>
    </citation>
    <scope>NUCLEOTIDE SEQUENCE [LARGE SCALE GENOMIC DNA]</scope>
    <source>
        <strain evidence="5">cv. Daliak</strain>
    </source>
</reference>
<organism evidence="4 5">
    <name type="scientific">Trifolium subterraneum</name>
    <name type="common">Subterranean clover</name>
    <dbReference type="NCBI Taxonomy" id="3900"/>
    <lineage>
        <taxon>Eukaryota</taxon>
        <taxon>Viridiplantae</taxon>
        <taxon>Streptophyta</taxon>
        <taxon>Embryophyta</taxon>
        <taxon>Tracheophyta</taxon>
        <taxon>Spermatophyta</taxon>
        <taxon>Magnoliopsida</taxon>
        <taxon>eudicotyledons</taxon>
        <taxon>Gunneridae</taxon>
        <taxon>Pentapetalae</taxon>
        <taxon>rosids</taxon>
        <taxon>fabids</taxon>
        <taxon>Fabales</taxon>
        <taxon>Fabaceae</taxon>
        <taxon>Papilionoideae</taxon>
        <taxon>50 kb inversion clade</taxon>
        <taxon>NPAAA clade</taxon>
        <taxon>Hologalegina</taxon>
        <taxon>IRL clade</taxon>
        <taxon>Trifolieae</taxon>
        <taxon>Trifolium</taxon>
    </lineage>
</organism>
<dbReference type="PROSITE" id="PS50891">
    <property type="entry name" value="LOB"/>
    <property type="match status" value="1"/>
</dbReference>
<dbReference type="Proteomes" id="UP000242715">
    <property type="component" value="Unassembled WGS sequence"/>
</dbReference>
<gene>
    <name evidence="4" type="ORF">TSUD_189300</name>
</gene>
<dbReference type="InterPro" id="IPR004883">
    <property type="entry name" value="LOB"/>
</dbReference>
<dbReference type="AlphaFoldDB" id="A0A2Z6LVS7"/>
<evidence type="ECO:0000256" key="1">
    <source>
        <dbReference type="ARBA" id="ARBA00005474"/>
    </source>
</evidence>
<evidence type="ECO:0000313" key="5">
    <source>
        <dbReference type="Proteomes" id="UP000242715"/>
    </source>
</evidence>
<dbReference type="PANTHER" id="PTHR31301">
    <property type="entry name" value="LOB DOMAIN-CONTAINING PROTEIN 4-RELATED"/>
    <property type="match status" value="1"/>
</dbReference>
<keyword evidence="5" id="KW-1185">Reference proteome</keyword>
<evidence type="ECO:0000259" key="3">
    <source>
        <dbReference type="PROSITE" id="PS50891"/>
    </source>
</evidence>
<accession>A0A2Z6LVS7</accession>
<dbReference type="OrthoDB" id="1404181at2759"/>
<evidence type="ECO:0000256" key="2">
    <source>
        <dbReference type="SAM" id="Coils"/>
    </source>
</evidence>
<proteinExistence type="inferred from homology"/>
<protein>
    <recommendedName>
        <fullName evidence="3">LOB domain-containing protein</fullName>
    </recommendedName>
</protein>
<name>A0A2Z6LVS7_TRISU</name>
<keyword evidence="2" id="KW-0175">Coiled coil</keyword>
<feature type="coiled-coil region" evidence="2">
    <location>
        <begin position="75"/>
        <end position="109"/>
    </location>
</feature>
<dbReference type="Pfam" id="PF03195">
    <property type="entry name" value="LOB"/>
    <property type="match status" value="1"/>
</dbReference>
<dbReference type="PANTHER" id="PTHR31301:SF68">
    <property type="entry name" value="LOB DOMAIN-CONTAINING PROTEIN 32-RELATED"/>
    <property type="match status" value="1"/>
</dbReference>
<comment type="similarity">
    <text evidence="1">Belongs to the LOB domain-containing protein family.</text>
</comment>
<feature type="domain" description="LOB" evidence="3">
    <location>
        <begin position="2"/>
        <end position="103"/>
    </location>
</feature>
<evidence type="ECO:0000313" key="4">
    <source>
        <dbReference type="EMBL" id="GAU21343.1"/>
    </source>
</evidence>